<proteinExistence type="predicted"/>
<reference evidence="1 2" key="1">
    <citation type="journal article" date="2016" name="Nat. Commun.">
        <title>Extremotolerant tardigrade genome and improved radiotolerance of human cultured cells by tardigrade-unique protein.</title>
        <authorList>
            <person name="Hashimoto T."/>
            <person name="Horikawa D.D."/>
            <person name="Saito Y."/>
            <person name="Kuwahara H."/>
            <person name="Kozuka-Hata H."/>
            <person name="Shin-I T."/>
            <person name="Minakuchi Y."/>
            <person name="Ohishi K."/>
            <person name="Motoyama A."/>
            <person name="Aizu T."/>
            <person name="Enomoto A."/>
            <person name="Kondo K."/>
            <person name="Tanaka S."/>
            <person name="Hara Y."/>
            <person name="Koshikawa S."/>
            <person name="Sagara H."/>
            <person name="Miura T."/>
            <person name="Yokobori S."/>
            <person name="Miyagawa K."/>
            <person name="Suzuki Y."/>
            <person name="Kubo T."/>
            <person name="Oyama M."/>
            <person name="Kohara Y."/>
            <person name="Fujiyama A."/>
            <person name="Arakawa K."/>
            <person name="Katayama T."/>
            <person name="Toyoda A."/>
            <person name="Kunieda T."/>
        </authorList>
    </citation>
    <scope>NUCLEOTIDE SEQUENCE [LARGE SCALE GENOMIC DNA]</scope>
    <source>
        <strain evidence="1 2">YOKOZUNA-1</strain>
    </source>
</reference>
<name>A0A1D1UN27_RAMVA</name>
<gene>
    <name evidence="1" type="primary">RvY_03444-1</name>
    <name evidence="1" type="synonym">RvY_03444.1</name>
    <name evidence="1" type="ORF">RvY_03444</name>
</gene>
<protein>
    <submittedName>
        <fullName evidence="1">Uncharacterized protein</fullName>
    </submittedName>
</protein>
<comment type="caution">
    <text evidence="1">The sequence shown here is derived from an EMBL/GenBank/DDBJ whole genome shotgun (WGS) entry which is preliminary data.</text>
</comment>
<evidence type="ECO:0000313" key="2">
    <source>
        <dbReference type="Proteomes" id="UP000186922"/>
    </source>
</evidence>
<dbReference type="EMBL" id="BDGG01000002">
    <property type="protein sequence ID" value="GAU91129.1"/>
    <property type="molecule type" value="Genomic_DNA"/>
</dbReference>
<evidence type="ECO:0000313" key="1">
    <source>
        <dbReference type="EMBL" id="GAU91129.1"/>
    </source>
</evidence>
<dbReference type="AlphaFoldDB" id="A0A1D1UN27"/>
<organism evidence="1 2">
    <name type="scientific">Ramazzottius varieornatus</name>
    <name type="common">Water bear</name>
    <name type="synonym">Tardigrade</name>
    <dbReference type="NCBI Taxonomy" id="947166"/>
    <lineage>
        <taxon>Eukaryota</taxon>
        <taxon>Metazoa</taxon>
        <taxon>Ecdysozoa</taxon>
        <taxon>Tardigrada</taxon>
        <taxon>Eutardigrada</taxon>
        <taxon>Parachela</taxon>
        <taxon>Hypsibioidea</taxon>
        <taxon>Ramazzottiidae</taxon>
        <taxon>Ramazzottius</taxon>
    </lineage>
</organism>
<keyword evidence="2" id="KW-1185">Reference proteome</keyword>
<sequence>MCQMPMFTPGRNGKGTNGFRAFPGNFLKAVSEIEAQSYLFFKYIGGKRKMKKGKKGKKEKRPNYRGRNPSMKVVKAAFPHNIPGAAAIRSISADKLINARSQLIIDMFGSAIIADDEMARMLPPEIATANLSDTSLSSTKAILTEMTGDYFQQYKRSNSTEIAKGLTSKMLEEGRSIRCIYG</sequence>
<dbReference type="Proteomes" id="UP000186922">
    <property type="component" value="Unassembled WGS sequence"/>
</dbReference>
<accession>A0A1D1UN27</accession>